<dbReference type="AlphaFoldDB" id="A0A1G9ZJ94"/>
<sequence>MKRIISIITFCLIFFLPSLSLSFAYHHSMPQQSIHTFLERIDGDWYDYAGNLAMTVENDSINGCPVTAAFDFAGGYPESGTIRITEAAGNRDIYIYAFGQGYHTYIVLNKTLPLRKTPHARYVESVAGLHLGMTPSEVCKLYGKPTQISPYLLAVSDRSRYMYQHRGVSIDFDDNAIAVNITLYKQGPSHFDSTGYTCANSLADYHDTYGLTRMPSVPIGSYTSSGAYGIGQGEYLYFDTYPESITLSLYGY</sequence>
<evidence type="ECO:0000313" key="1">
    <source>
        <dbReference type="EMBL" id="SDN21177.1"/>
    </source>
</evidence>
<protein>
    <submittedName>
        <fullName evidence="1">Uncharacterized protein</fullName>
    </submittedName>
</protein>
<dbReference type="OrthoDB" id="1669211at2"/>
<dbReference type="Proteomes" id="UP000199309">
    <property type="component" value="Unassembled WGS sequence"/>
</dbReference>
<dbReference type="RefSeq" id="WP_091652130.1">
    <property type="nucleotide sequence ID" value="NZ_FNHQ01000030.1"/>
</dbReference>
<keyword evidence="2" id="KW-1185">Reference proteome</keyword>
<accession>A0A1G9ZJ94</accession>
<reference evidence="1 2" key="1">
    <citation type="submission" date="2016-10" db="EMBL/GenBank/DDBJ databases">
        <authorList>
            <person name="de Groot N.N."/>
        </authorList>
    </citation>
    <scope>NUCLEOTIDE SEQUENCE [LARGE SCALE GENOMIC DNA]</scope>
    <source>
        <strain evidence="1 2">DSM 16981</strain>
    </source>
</reference>
<organism evidence="1 2">
    <name type="scientific">Megasphaera paucivorans</name>
    <dbReference type="NCBI Taxonomy" id="349095"/>
    <lineage>
        <taxon>Bacteria</taxon>
        <taxon>Bacillati</taxon>
        <taxon>Bacillota</taxon>
        <taxon>Negativicutes</taxon>
        <taxon>Veillonellales</taxon>
        <taxon>Veillonellaceae</taxon>
        <taxon>Megasphaera</taxon>
    </lineage>
</organism>
<proteinExistence type="predicted"/>
<evidence type="ECO:0000313" key="2">
    <source>
        <dbReference type="Proteomes" id="UP000199309"/>
    </source>
</evidence>
<gene>
    <name evidence="1" type="ORF">SAMN05660299_02336</name>
</gene>
<name>A0A1G9ZJ94_9FIRM</name>
<dbReference type="EMBL" id="FNHQ01000030">
    <property type="protein sequence ID" value="SDN21177.1"/>
    <property type="molecule type" value="Genomic_DNA"/>
</dbReference>